<evidence type="ECO:0000313" key="2">
    <source>
        <dbReference type="EMBL" id="PTD13536.1"/>
    </source>
</evidence>
<dbReference type="AlphaFoldDB" id="A0A2T4HCK2"/>
<dbReference type="OMA" id="HGMLALM"/>
<feature type="compositionally biased region" description="Acidic residues" evidence="1">
    <location>
        <begin position="186"/>
        <end position="195"/>
    </location>
</feature>
<name>A0A2T4HCK2_FUSCU</name>
<comment type="caution">
    <text evidence="2">The sequence shown here is derived from an EMBL/GenBank/DDBJ whole genome shotgun (WGS) entry which is preliminary data.</text>
</comment>
<protein>
    <submittedName>
        <fullName evidence="2">Uncharacterized protein</fullName>
    </submittedName>
</protein>
<evidence type="ECO:0000313" key="3">
    <source>
        <dbReference type="Proteomes" id="UP000241587"/>
    </source>
</evidence>
<proteinExistence type="predicted"/>
<dbReference type="OrthoDB" id="5105445at2759"/>
<evidence type="ECO:0000256" key="1">
    <source>
        <dbReference type="SAM" id="MobiDB-lite"/>
    </source>
</evidence>
<keyword evidence="3" id="KW-1185">Reference proteome</keyword>
<accession>A0A2T4HCK2</accession>
<organism evidence="2 3">
    <name type="scientific">Fusarium culmorum</name>
    <dbReference type="NCBI Taxonomy" id="5516"/>
    <lineage>
        <taxon>Eukaryota</taxon>
        <taxon>Fungi</taxon>
        <taxon>Dikarya</taxon>
        <taxon>Ascomycota</taxon>
        <taxon>Pezizomycotina</taxon>
        <taxon>Sordariomycetes</taxon>
        <taxon>Hypocreomycetidae</taxon>
        <taxon>Hypocreales</taxon>
        <taxon>Nectriaceae</taxon>
        <taxon>Fusarium</taxon>
    </lineage>
</organism>
<feature type="region of interest" description="Disordered" evidence="1">
    <location>
        <begin position="172"/>
        <end position="196"/>
    </location>
</feature>
<dbReference type="Proteomes" id="UP000241587">
    <property type="component" value="Unassembled WGS sequence"/>
</dbReference>
<reference evidence="2 3" key="1">
    <citation type="submission" date="2018-02" db="EMBL/GenBank/DDBJ databases">
        <title>Fusarium culmorum secondary metabolites in fungal-bacterial-plant interactions.</title>
        <authorList>
            <person name="Schmidt R."/>
        </authorList>
    </citation>
    <scope>NUCLEOTIDE SEQUENCE [LARGE SCALE GENOMIC DNA]</scope>
    <source>
        <strain evidence="2 3">PV</strain>
    </source>
</reference>
<gene>
    <name evidence="2" type="ORF">FCULG_00004526</name>
</gene>
<feature type="compositionally biased region" description="Basic and acidic residues" evidence="1">
    <location>
        <begin position="172"/>
        <end position="185"/>
    </location>
</feature>
<sequence>MSLPAGNARTPCSEVAVTINHLPNEILIEIYHLLASLQDPVSLPIEFEKNTFREELLYDARQYNDLMWTKNHTALTLCLVTRRFNYLFKQFTFRNAVLPQYLLSMDQWTNRDDEELRNRCKYREARKVAGLMERLCKIITLNPGLIKHCGSLCYTHTPVNVYNELRTRSEVEEANARREARREELGSDYDSDDDGEPKWDYQTAYLPTSSLIDKIQYGFSGVDYVEKVEMLQGIAGTAPFTRLLTSADMHPDQLAAMVAWPRRLERLAMQTNPKLMTTTSVHEGSLQHILDSQKDSLTHLRIEGDYELGLRGFDLRDFPCLEHLALCNATIFGRDPGRPQDTFPDHYRHILAPHLRSLLWVIPPTQWDAEILSGVLHGMLALMQIMDMKRAFLEENMVADSEAAA</sequence>
<dbReference type="EMBL" id="PVEM01000001">
    <property type="protein sequence ID" value="PTD13536.1"/>
    <property type="molecule type" value="Genomic_DNA"/>
</dbReference>